<reference evidence="4" key="1">
    <citation type="submission" date="2016-10" db="EMBL/GenBank/DDBJ databases">
        <authorList>
            <person name="Varghese N."/>
            <person name="Submissions S."/>
        </authorList>
    </citation>
    <scope>NUCLEOTIDE SEQUENCE [LARGE SCALE GENOMIC DNA]</scope>
    <source>
        <strain evidence="4">CGMCC 1.10369</strain>
    </source>
</reference>
<keyword evidence="1" id="KW-0472">Membrane</keyword>
<dbReference type="EMBL" id="FNIL01000012">
    <property type="protein sequence ID" value="SDO38262.1"/>
    <property type="molecule type" value="Genomic_DNA"/>
</dbReference>
<feature type="transmembrane region" description="Helical" evidence="1">
    <location>
        <begin position="35"/>
        <end position="58"/>
    </location>
</feature>
<dbReference type="SUPFAM" id="SSF81324">
    <property type="entry name" value="Voltage-gated potassium channels"/>
    <property type="match status" value="1"/>
</dbReference>
<feature type="transmembrane region" description="Helical" evidence="1">
    <location>
        <begin position="6"/>
        <end position="23"/>
    </location>
</feature>
<evidence type="ECO:0000313" key="3">
    <source>
        <dbReference type="EMBL" id="SDO38262.1"/>
    </source>
</evidence>
<feature type="transmembrane region" description="Helical" evidence="1">
    <location>
        <begin position="78"/>
        <end position="99"/>
    </location>
</feature>
<dbReference type="RefSeq" id="WP_090843814.1">
    <property type="nucleotide sequence ID" value="NZ_FNIL01000012.1"/>
</dbReference>
<name>A0A1H0J3T8_9BACI</name>
<accession>A0A1H0J3T8</accession>
<keyword evidence="3" id="KW-0813">Transport</keyword>
<keyword evidence="1" id="KW-1133">Transmembrane helix</keyword>
<keyword evidence="3" id="KW-0407">Ion channel</keyword>
<dbReference type="Gene3D" id="1.10.287.70">
    <property type="match status" value="1"/>
</dbReference>
<evidence type="ECO:0000313" key="4">
    <source>
        <dbReference type="Proteomes" id="UP000198778"/>
    </source>
</evidence>
<gene>
    <name evidence="3" type="ORF">SAMN04488053_11256</name>
</gene>
<keyword evidence="3" id="KW-0406">Ion transport</keyword>
<keyword evidence="4" id="KW-1185">Reference proteome</keyword>
<feature type="domain" description="Potassium channel" evidence="2">
    <location>
        <begin position="45"/>
        <end position="129"/>
    </location>
</feature>
<evidence type="ECO:0000259" key="2">
    <source>
        <dbReference type="Pfam" id="PF07885"/>
    </source>
</evidence>
<proteinExistence type="predicted"/>
<dbReference type="InterPro" id="IPR013099">
    <property type="entry name" value="K_chnl_dom"/>
</dbReference>
<protein>
    <submittedName>
        <fullName evidence="3">Potassium channel LctB</fullName>
    </submittedName>
</protein>
<dbReference type="STRING" id="745820.SAMN04488053_11256"/>
<dbReference type="Pfam" id="PF07885">
    <property type="entry name" value="Ion_trans_2"/>
    <property type="match status" value="1"/>
</dbReference>
<dbReference type="AlphaFoldDB" id="A0A1H0J3T8"/>
<organism evidence="3 4">
    <name type="scientific">Alkalicoccus daliensis</name>
    <dbReference type="NCBI Taxonomy" id="745820"/>
    <lineage>
        <taxon>Bacteria</taxon>
        <taxon>Bacillati</taxon>
        <taxon>Bacillota</taxon>
        <taxon>Bacilli</taxon>
        <taxon>Bacillales</taxon>
        <taxon>Bacillaceae</taxon>
        <taxon>Alkalicoccus</taxon>
    </lineage>
</organism>
<feature type="transmembrane region" description="Helical" evidence="1">
    <location>
        <begin position="106"/>
        <end position="127"/>
    </location>
</feature>
<sequence>MVTSILVGITIVFLIGSLVYFFLDKRFMESKVHVGLLLKMFFTLLALTFGFTFLYYFLSTQEVILHINDPSDSVVDPTFMDLLYFSGVTLLSVGYGDYVPVGSARFFALVQAALGLIVPSAYFLTILGQKAQERTK</sequence>
<evidence type="ECO:0000256" key="1">
    <source>
        <dbReference type="SAM" id="Phobius"/>
    </source>
</evidence>
<dbReference type="OrthoDB" id="9813518at2"/>
<dbReference type="Proteomes" id="UP000198778">
    <property type="component" value="Unassembled WGS sequence"/>
</dbReference>
<dbReference type="GO" id="GO:0034220">
    <property type="term" value="P:monoatomic ion transmembrane transport"/>
    <property type="evidence" value="ECO:0007669"/>
    <property type="project" value="UniProtKB-KW"/>
</dbReference>
<keyword evidence="1" id="KW-0812">Transmembrane</keyword>